<sequence>MKTFLTLTLLVSLVDLATAEVKMCEMADLPAGFIIPARSLWTNYYPERNYFYLGLQTCQGARIAFIASNLLGYEIHIGESANTENIVTLTTGTNVRTIFTQPDSSRLDCNETKYFWVKVEDGALSFGTGLQVDNNRIAIVSNSNFQAAHIRTKVLLGAEADQPVKIESECPPPDIKQHLQHALDEVSIEFNTIVLLAGDLNAHHPDLSESINTNRVASYKDLQPTDEATVKRMTESSNAKQWHKYCKQLFRGSAVKEVIPLMMVGTESYITANNNAAVLNQSFIAKSRASSRPGSPVYRREQTQHSADILFNVTTLYRTGKDPALICTAINEDLLIAAKWADMHALLCKQNSNMFISPFSHTTITPPPITFAGSTLKLSHEHRRLGFIPDSAHRIHAHVNELTRKGATEVFLLQWLSFKVRHRDLPLKIYKMYVRPHLEYASPAWAVLTATQTGY</sequence>
<proteinExistence type="predicted"/>
<reference evidence="2 4" key="2">
    <citation type="journal article" date="2013" name="Nature">
        <title>Insights into bilaterian evolution from three spiralian genomes.</title>
        <authorList>
            <person name="Simakov O."/>
            <person name="Marletaz F."/>
            <person name="Cho S.J."/>
            <person name="Edsinger-Gonzales E."/>
            <person name="Havlak P."/>
            <person name="Hellsten U."/>
            <person name="Kuo D.H."/>
            <person name="Larsson T."/>
            <person name="Lv J."/>
            <person name="Arendt D."/>
            <person name="Savage R."/>
            <person name="Osoegawa K."/>
            <person name="de Jong P."/>
            <person name="Grimwood J."/>
            <person name="Chapman J.A."/>
            <person name="Shapiro H."/>
            <person name="Aerts A."/>
            <person name="Otillar R.P."/>
            <person name="Terry A.Y."/>
            <person name="Boore J.L."/>
            <person name="Grigoriev I.V."/>
            <person name="Lindberg D.R."/>
            <person name="Seaver E.C."/>
            <person name="Weisblat D.A."/>
            <person name="Putnam N.H."/>
            <person name="Rokhsar D.S."/>
        </authorList>
    </citation>
    <scope>NUCLEOTIDE SEQUENCE</scope>
    <source>
        <strain evidence="2 4">I ESC-2004</strain>
    </source>
</reference>
<name>R7TAX5_CAPTE</name>
<dbReference type="EMBL" id="AMQN01014096">
    <property type="status" value="NOT_ANNOTATED_CDS"/>
    <property type="molecule type" value="Genomic_DNA"/>
</dbReference>
<feature type="chain" id="PRO_5008786824" evidence="1">
    <location>
        <begin position="20"/>
        <end position="455"/>
    </location>
</feature>
<keyword evidence="1" id="KW-0732">Signal</keyword>
<evidence type="ECO:0000313" key="2">
    <source>
        <dbReference type="EMBL" id="ELT90878.1"/>
    </source>
</evidence>
<organism evidence="2">
    <name type="scientific">Capitella teleta</name>
    <name type="common">Polychaete worm</name>
    <dbReference type="NCBI Taxonomy" id="283909"/>
    <lineage>
        <taxon>Eukaryota</taxon>
        <taxon>Metazoa</taxon>
        <taxon>Spiralia</taxon>
        <taxon>Lophotrochozoa</taxon>
        <taxon>Annelida</taxon>
        <taxon>Polychaeta</taxon>
        <taxon>Sedentaria</taxon>
        <taxon>Scolecida</taxon>
        <taxon>Capitellidae</taxon>
        <taxon>Capitella</taxon>
    </lineage>
</organism>
<reference evidence="3" key="3">
    <citation type="submission" date="2015-06" db="UniProtKB">
        <authorList>
            <consortium name="EnsemblMetazoa"/>
        </authorList>
    </citation>
    <scope>IDENTIFICATION</scope>
</reference>
<accession>R7TAX5</accession>
<dbReference type="EMBL" id="KB310740">
    <property type="protein sequence ID" value="ELT90878.1"/>
    <property type="molecule type" value="Genomic_DNA"/>
</dbReference>
<feature type="signal peptide" evidence="1">
    <location>
        <begin position="1"/>
        <end position="19"/>
    </location>
</feature>
<keyword evidence="4" id="KW-1185">Reference proteome</keyword>
<dbReference type="EnsemblMetazoa" id="CapteT189228">
    <property type="protein sequence ID" value="CapteP189228"/>
    <property type="gene ID" value="CapteG189228"/>
</dbReference>
<gene>
    <name evidence="2" type="ORF">CAPTEDRAFT_189228</name>
</gene>
<reference evidence="4" key="1">
    <citation type="submission" date="2012-12" db="EMBL/GenBank/DDBJ databases">
        <authorList>
            <person name="Hellsten U."/>
            <person name="Grimwood J."/>
            <person name="Chapman J.A."/>
            <person name="Shapiro H."/>
            <person name="Aerts A."/>
            <person name="Otillar R.P."/>
            <person name="Terry A.Y."/>
            <person name="Boore J.L."/>
            <person name="Simakov O."/>
            <person name="Marletaz F."/>
            <person name="Cho S.-J."/>
            <person name="Edsinger-Gonzales E."/>
            <person name="Havlak P."/>
            <person name="Kuo D.-H."/>
            <person name="Larsson T."/>
            <person name="Lv J."/>
            <person name="Arendt D."/>
            <person name="Savage R."/>
            <person name="Osoegawa K."/>
            <person name="de Jong P."/>
            <person name="Lindberg D.R."/>
            <person name="Seaver E.C."/>
            <person name="Weisblat D.A."/>
            <person name="Putnam N.H."/>
            <person name="Grigoriev I.V."/>
            <person name="Rokhsar D.S."/>
        </authorList>
    </citation>
    <scope>NUCLEOTIDE SEQUENCE</scope>
    <source>
        <strain evidence="4">I ESC-2004</strain>
    </source>
</reference>
<dbReference type="OrthoDB" id="6239463at2759"/>
<evidence type="ECO:0000313" key="4">
    <source>
        <dbReference type="Proteomes" id="UP000014760"/>
    </source>
</evidence>
<evidence type="ECO:0000313" key="3">
    <source>
        <dbReference type="EnsemblMetazoa" id="CapteP189228"/>
    </source>
</evidence>
<dbReference type="AlphaFoldDB" id="R7TAX5"/>
<dbReference type="EMBL" id="AMQN01014095">
    <property type="status" value="NOT_ANNOTATED_CDS"/>
    <property type="molecule type" value="Genomic_DNA"/>
</dbReference>
<evidence type="ECO:0000256" key="1">
    <source>
        <dbReference type="SAM" id="SignalP"/>
    </source>
</evidence>
<dbReference type="HOGENOM" id="CLU_601644_0_0_1"/>
<dbReference type="Proteomes" id="UP000014760">
    <property type="component" value="Unassembled WGS sequence"/>
</dbReference>
<protein>
    <submittedName>
        <fullName evidence="2 3">Uncharacterized protein</fullName>
    </submittedName>
</protein>